<organism evidence="2 3">
    <name type="scientific">Sinanodonta woodiana</name>
    <name type="common">Chinese pond mussel</name>
    <name type="synonym">Anodonta woodiana</name>
    <dbReference type="NCBI Taxonomy" id="1069815"/>
    <lineage>
        <taxon>Eukaryota</taxon>
        <taxon>Metazoa</taxon>
        <taxon>Spiralia</taxon>
        <taxon>Lophotrochozoa</taxon>
        <taxon>Mollusca</taxon>
        <taxon>Bivalvia</taxon>
        <taxon>Autobranchia</taxon>
        <taxon>Heteroconchia</taxon>
        <taxon>Palaeoheterodonta</taxon>
        <taxon>Unionida</taxon>
        <taxon>Unionoidea</taxon>
        <taxon>Unionidae</taxon>
        <taxon>Unioninae</taxon>
        <taxon>Sinanodonta</taxon>
    </lineage>
</organism>
<evidence type="ECO:0000313" key="3">
    <source>
        <dbReference type="Proteomes" id="UP001634394"/>
    </source>
</evidence>
<evidence type="ECO:0000256" key="1">
    <source>
        <dbReference type="SAM" id="MobiDB-lite"/>
    </source>
</evidence>
<dbReference type="Proteomes" id="UP001634394">
    <property type="component" value="Unassembled WGS sequence"/>
</dbReference>
<feature type="region of interest" description="Disordered" evidence="1">
    <location>
        <begin position="14"/>
        <end position="71"/>
    </location>
</feature>
<comment type="caution">
    <text evidence="2">The sequence shown here is derived from an EMBL/GenBank/DDBJ whole genome shotgun (WGS) entry which is preliminary data.</text>
</comment>
<keyword evidence="3" id="KW-1185">Reference proteome</keyword>
<sequence>MACCCWFLIGRSKKRDKDGRQKDNKPKPQPRWAYARKISMTPFPKPRGSKKDLSALQLSKKTDDSSVSEEVPALDMLADPVAMWPHMKSFNAKTSENLSSDSTAQPSSNPIGNPQICNIYTSSANDPHIHKCGRHLHAEEYFQYM</sequence>
<feature type="compositionally biased region" description="Basic and acidic residues" evidence="1">
    <location>
        <begin position="15"/>
        <end position="26"/>
    </location>
</feature>
<gene>
    <name evidence="2" type="ORF">ACJMK2_037817</name>
</gene>
<evidence type="ECO:0000313" key="2">
    <source>
        <dbReference type="EMBL" id="KAL3874860.1"/>
    </source>
</evidence>
<reference evidence="2 3" key="1">
    <citation type="submission" date="2024-11" db="EMBL/GenBank/DDBJ databases">
        <title>Chromosome-level genome assembly of the freshwater bivalve Anodonta woodiana.</title>
        <authorList>
            <person name="Chen X."/>
        </authorList>
    </citation>
    <scope>NUCLEOTIDE SEQUENCE [LARGE SCALE GENOMIC DNA]</scope>
    <source>
        <strain evidence="2">MN2024</strain>
        <tissue evidence="2">Gills</tissue>
    </source>
</reference>
<name>A0ABD3WN07_SINWO</name>
<dbReference type="EMBL" id="JBJQND010000006">
    <property type="protein sequence ID" value="KAL3874860.1"/>
    <property type="molecule type" value="Genomic_DNA"/>
</dbReference>
<protein>
    <submittedName>
        <fullName evidence="2">Uncharacterized protein</fullName>
    </submittedName>
</protein>
<dbReference type="AlphaFoldDB" id="A0ABD3WN07"/>
<proteinExistence type="predicted"/>
<accession>A0ABD3WN07</accession>